<dbReference type="Proteomes" id="UP000031552">
    <property type="component" value="Unassembled WGS sequence"/>
</dbReference>
<sequence length="325" mass="37074">MNSALIPSITAIGQVVYLAGPSSTGKSKYSSELISSGWLHFEADHFLSVTEIKHIEKTLKPQLDLVKKFLTEEHCSPERILGIIMGDKPELTPDNLEEFEKARFLIKACLDERWTKFGEPEETKAQQNWQEIFITMLEESVKASTTGRNVIIDFVGMIGERPEVSAPGLKIVQESPNIWDYKGTKIEQLLKYAAIDRLAQNILTRNQKIDNRRDPIDVLTQYGERFIKAKASDESVGEIKTQELAKWIERFIKIEHFKLGYSDVVRIDEEIHKKMETLAPHELDQIGKVVIEEKNKLFKLMCIEETDVQIALTYRTSGGAKPKIV</sequence>
<comment type="caution">
    <text evidence="1">The sequence shown here is derived from an EMBL/GenBank/DDBJ whole genome shotgun (WGS) entry which is preliminary data.</text>
</comment>
<organism evidence="1 2">
    <name type="scientific">Candidatus Criblamydia sequanensis CRIB-18</name>
    <dbReference type="NCBI Taxonomy" id="1437425"/>
    <lineage>
        <taxon>Bacteria</taxon>
        <taxon>Pseudomonadati</taxon>
        <taxon>Chlamydiota</taxon>
        <taxon>Chlamydiia</taxon>
        <taxon>Parachlamydiales</taxon>
        <taxon>Candidatus Criblamydiaceae</taxon>
        <taxon>Candidatus Criblamydia</taxon>
    </lineage>
</organism>
<accession>A0A090D1H0</accession>
<reference evidence="1" key="2">
    <citation type="submission" date="2014-09" db="EMBL/GenBank/DDBJ databases">
        <title>Criblamydia sequanensis harbors a mega-plasmid encoding arsenite resistance.</title>
        <authorList>
            <person name="Bertelli C."/>
            <person name="Goesmann A."/>
            <person name="Greub G."/>
        </authorList>
    </citation>
    <scope>NUCLEOTIDE SEQUENCE [LARGE SCALE GENOMIC DNA]</scope>
    <source>
        <strain evidence="1">CRIB-18</strain>
    </source>
</reference>
<dbReference type="RefSeq" id="WP_041017358.1">
    <property type="nucleotide sequence ID" value="NZ_CCEJ010000004.1"/>
</dbReference>
<keyword evidence="2" id="KW-1185">Reference proteome</keyword>
<reference evidence="1" key="1">
    <citation type="submission" date="2013-12" db="EMBL/GenBank/DDBJ databases">
        <authorList>
            <person name="Linke B."/>
        </authorList>
    </citation>
    <scope>NUCLEOTIDE SEQUENCE [LARGE SCALE GENOMIC DNA]</scope>
    <source>
        <strain evidence="1">CRIB-18</strain>
    </source>
</reference>
<protein>
    <submittedName>
        <fullName evidence="1">Uncharacterized protein</fullName>
    </submittedName>
</protein>
<gene>
    <name evidence="1" type="ORF">CSEC_0983</name>
</gene>
<evidence type="ECO:0000313" key="2">
    <source>
        <dbReference type="Proteomes" id="UP000031552"/>
    </source>
</evidence>
<dbReference type="AlphaFoldDB" id="A0A090D1H0"/>
<evidence type="ECO:0000313" key="1">
    <source>
        <dbReference type="EMBL" id="CDR33810.1"/>
    </source>
</evidence>
<dbReference type="EMBL" id="CCEJ010000004">
    <property type="protein sequence ID" value="CDR33810.1"/>
    <property type="molecule type" value="Genomic_DNA"/>
</dbReference>
<proteinExistence type="predicted"/>
<name>A0A090D1H0_9BACT</name>